<dbReference type="AlphaFoldDB" id="A0A0K6INW0"/>
<keyword evidence="2" id="KW-1185">Reference proteome</keyword>
<dbReference type="Proteomes" id="UP000182108">
    <property type="component" value="Unassembled WGS sequence"/>
</dbReference>
<gene>
    <name evidence="1" type="ORF">Ga0061068_10169</name>
</gene>
<organism evidence="1 2">
    <name type="scientific">Tepidiphilus thermophilus</name>
    <dbReference type="NCBI Taxonomy" id="876478"/>
    <lineage>
        <taxon>Bacteria</taxon>
        <taxon>Pseudomonadati</taxon>
        <taxon>Pseudomonadota</taxon>
        <taxon>Hydrogenophilia</taxon>
        <taxon>Hydrogenophilales</taxon>
        <taxon>Hydrogenophilaceae</taxon>
        <taxon>Tepidiphilus</taxon>
    </lineage>
</organism>
<accession>A0A0K6INW0</accession>
<protein>
    <submittedName>
        <fullName evidence="1">Pyrimidine dimer DNA glycosylase</fullName>
    </submittedName>
</protein>
<dbReference type="RefSeq" id="WP_055422467.1">
    <property type="nucleotide sequence ID" value="NZ_CYHH01000001.1"/>
</dbReference>
<name>A0A0K6INW0_9PROT</name>
<evidence type="ECO:0000313" key="1">
    <source>
        <dbReference type="EMBL" id="CUB04779.1"/>
    </source>
</evidence>
<evidence type="ECO:0000313" key="2">
    <source>
        <dbReference type="Proteomes" id="UP000182108"/>
    </source>
</evidence>
<reference evidence="2" key="1">
    <citation type="submission" date="2015-08" db="EMBL/GenBank/DDBJ databases">
        <authorList>
            <person name="Babu N.S."/>
            <person name="Beckwith C.J."/>
            <person name="Beseler K.G."/>
            <person name="Brison A."/>
            <person name="Carone J.V."/>
            <person name="Caskin T.P."/>
            <person name="Diamond M."/>
            <person name="Durham M.E."/>
            <person name="Foxe J.M."/>
            <person name="Go M."/>
            <person name="Henderson B.A."/>
            <person name="Jones I.B."/>
            <person name="McGettigan J.A."/>
            <person name="Micheletti S.J."/>
            <person name="Nasrallah M.E."/>
            <person name="Ortiz D."/>
            <person name="Piller C.R."/>
            <person name="Privatt S.R."/>
            <person name="Schneider S.L."/>
            <person name="Sharp S."/>
            <person name="Smith T.C."/>
            <person name="Stanton J.D."/>
            <person name="Ullery H.E."/>
            <person name="Wilson R.J."/>
            <person name="Serrano M.G."/>
            <person name="Buck G."/>
            <person name="Lee V."/>
            <person name="Wang Y."/>
            <person name="Carvalho R."/>
            <person name="Voegtly L."/>
            <person name="Shi R."/>
            <person name="Duckworth R."/>
            <person name="Johnson A."/>
            <person name="Loviza R."/>
            <person name="Walstead R."/>
            <person name="Shah Z."/>
            <person name="Kiflezghi M."/>
            <person name="Wade K."/>
            <person name="Ball S.L."/>
            <person name="Bradley K.W."/>
            <person name="Asai D.J."/>
            <person name="Bowman C.A."/>
            <person name="Russell D.A."/>
            <person name="Pope W.H."/>
            <person name="Jacobs-Sera D."/>
            <person name="Hendrix R.W."/>
            <person name="Hatfull G.F."/>
        </authorList>
    </citation>
    <scope>NUCLEOTIDE SEQUENCE [LARGE SCALE GENOMIC DNA]</scope>
    <source>
        <strain evidence="2">JCM 19170</strain>
    </source>
</reference>
<proteinExistence type="predicted"/>
<dbReference type="OrthoDB" id="3253436at2"/>
<sequence length="142" mass="15848">MRLWSLHPALLDAKGLVALWREGLLAQAVLAGATRGYRHHPQLVRFRAHPMPLTAIAAYLHAVADEAEARSYRFDRAKLPPREDVTPIEVSEGQLAHEFAHLLRKLEQRDPARAARLSGTAPLPHPLMRVVPGPVAEWEVGR</sequence>
<dbReference type="InterPro" id="IPR004260">
    <property type="entry name" value="Pyr-dimer_DNA_glycosylase"/>
</dbReference>
<dbReference type="EMBL" id="CYHH01000001">
    <property type="protein sequence ID" value="CUB04779.1"/>
    <property type="molecule type" value="Genomic_DNA"/>
</dbReference>
<dbReference type="Pfam" id="PF03013">
    <property type="entry name" value="Pyr_excise"/>
    <property type="match status" value="1"/>
</dbReference>